<dbReference type="RefSeq" id="WP_238726313.1">
    <property type="nucleotide sequence ID" value="NZ_JAHQCX010000002.1"/>
</dbReference>
<dbReference type="Gene3D" id="3.40.50.11350">
    <property type="match status" value="1"/>
</dbReference>
<comment type="caution">
    <text evidence="1">The sequence shown here is derived from an EMBL/GenBank/DDBJ whole genome shotgun (WGS) entry which is preliminary data.</text>
</comment>
<dbReference type="EMBL" id="JAHQCX010000002">
    <property type="protein sequence ID" value="MBU9725202.1"/>
    <property type="molecule type" value="Genomic_DNA"/>
</dbReference>
<gene>
    <name evidence="1" type="ORF">KTH90_04155</name>
</gene>
<name>A0ABS6K3X9_9FIRM</name>
<sequence length="357" mass="41062">MNIDGLKRKVKSNPKLECIYMCLKSLSDEDLAKQMVGTKRNPYNLIVSYYGEANPDKLIYYILFDKEARFNGFCSLYRLTLMHLAYAEDLNLVPVVCFGSDSLYYDSSVVDCNNAFDYYFEPVSEISSDEVLKSKNVIISKGADAEAFGAAGTYSVPDEEIEFLSEYCKKYIKLNKKVKMAFWYEMQSIVSGGMTLGVHVRATDFNKGYNRHPVVVTPEEYLDKTKRVYAEHGYKKVFLATDDERIIDIFKNEFQDNLFYYKGIYRSPDGEAIHYGNHKIERDHHKYNLGLEIIKDFYTLGHCAGLIAGNSNVSMCSRIVKKSQGDEYRTLDIIDKGTNHNMHETRNKFGSMRKKNS</sequence>
<organism evidence="1 2">
    <name type="scientific">Diplocloster modestus</name>
    <dbReference type="NCBI Taxonomy" id="2850322"/>
    <lineage>
        <taxon>Bacteria</taxon>
        <taxon>Bacillati</taxon>
        <taxon>Bacillota</taxon>
        <taxon>Clostridia</taxon>
        <taxon>Lachnospirales</taxon>
        <taxon>Lachnospiraceae</taxon>
        <taxon>Diplocloster</taxon>
    </lineage>
</organism>
<dbReference type="Proteomes" id="UP001314681">
    <property type="component" value="Unassembled WGS sequence"/>
</dbReference>
<evidence type="ECO:0000313" key="2">
    <source>
        <dbReference type="Proteomes" id="UP001314681"/>
    </source>
</evidence>
<keyword evidence="2" id="KW-1185">Reference proteome</keyword>
<proteinExistence type="predicted"/>
<reference evidence="1 2" key="1">
    <citation type="submission" date="2021-06" db="EMBL/GenBank/DDBJ databases">
        <title>Description of novel taxa of the family Lachnospiraceae.</title>
        <authorList>
            <person name="Chaplin A.V."/>
            <person name="Sokolova S.R."/>
            <person name="Pikina A.P."/>
            <person name="Korzhanova M."/>
            <person name="Belova V."/>
            <person name="Korostin D."/>
            <person name="Efimov B.A."/>
        </authorList>
    </citation>
    <scope>NUCLEOTIDE SEQUENCE [LARGE SCALE GENOMIC DNA]</scope>
    <source>
        <strain evidence="1 2">ASD4241</strain>
    </source>
</reference>
<accession>A0ABS6K3X9</accession>
<dbReference type="CDD" id="cd11296">
    <property type="entry name" value="O-FucT_like"/>
    <property type="match status" value="1"/>
</dbReference>
<evidence type="ECO:0000313" key="1">
    <source>
        <dbReference type="EMBL" id="MBU9725202.1"/>
    </source>
</evidence>
<protein>
    <submittedName>
        <fullName evidence="1">O-fucosyltransferase family protein</fullName>
    </submittedName>
</protein>